<reference evidence="1" key="1">
    <citation type="submission" date="2020-05" db="EMBL/GenBank/DDBJ databases">
        <authorList>
            <person name="Chiriac C."/>
            <person name="Salcher M."/>
            <person name="Ghai R."/>
            <person name="Kavagutti S V."/>
        </authorList>
    </citation>
    <scope>NUCLEOTIDE SEQUENCE</scope>
</reference>
<evidence type="ECO:0000313" key="1">
    <source>
        <dbReference type="EMBL" id="CAB4631056.1"/>
    </source>
</evidence>
<sequence length="99" mass="11104">MKFTTRKLVTIVGEAALESRLIRDVMALGAKGYTITDAHGTGPRNQRNGDLEGGNIKIEIVTDPETVDKIVEKLSTDYFPHYACSCWISDVEVLREDRY</sequence>
<proteinExistence type="predicted"/>
<accession>A0A6J6J2P8</accession>
<organism evidence="1">
    <name type="scientific">freshwater metagenome</name>
    <dbReference type="NCBI Taxonomy" id="449393"/>
    <lineage>
        <taxon>unclassified sequences</taxon>
        <taxon>metagenomes</taxon>
        <taxon>ecological metagenomes</taxon>
    </lineage>
</organism>
<dbReference type="EMBL" id="CAEZVM010000016">
    <property type="protein sequence ID" value="CAB4631056.1"/>
    <property type="molecule type" value="Genomic_DNA"/>
</dbReference>
<dbReference type="GO" id="GO:0006808">
    <property type="term" value="P:regulation of nitrogen utilization"/>
    <property type="evidence" value="ECO:0007669"/>
    <property type="project" value="InterPro"/>
</dbReference>
<protein>
    <submittedName>
        <fullName evidence="1">Unannotated protein</fullName>
    </submittedName>
</protein>
<dbReference type="SUPFAM" id="SSF54913">
    <property type="entry name" value="GlnB-like"/>
    <property type="match status" value="1"/>
</dbReference>
<dbReference type="AlphaFoldDB" id="A0A6J6J2P8"/>
<dbReference type="GO" id="GO:0030234">
    <property type="term" value="F:enzyme regulator activity"/>
    <property type="evidence" value="ECO:0007669"/>
    <property type="project" value="InterPro"/>
</dbReference>
<dbReference type="InterPro" id="IPR015867">
    <property type="entry name" value="N-reg_PII/ATP_PRibTrfase_C"/>
</dbReference>
<name>A0A6J6J2P8_9ZZZZ</name>
<dbReference type="InterPro" id="IPR002187">
    <property type="entry name" value="N-reg_PII"/>
</dbReference>
<gene>
    <name evidence="1" type="ORF">UFOPK2032_00604</name>
</gene>
<dbReference type="InterPro" id="IPR011322">
    <property type="entry name" value="N-reg_PII-like_a/b"/>
</dbReference>
<dbReference type="Pfam" id="PF00543">
    <property type="entry name" value="P-II"/>
    <property type="match status" value="1"/>
</dbReference>
<dbReference type="Gene3D" id="3.30.70.120">
    <property type="match status" value="1"/>
</dbReference>